<dbReference type="AlphaFoldDB" id="A0A1R3L4E8"/>
<organism evidence="1 2">
    <name type="scientific">Corchorus olitorius</name>
    <dbReference type="NCBI Taxonomy" id="93759"/>
    <lineage>
        <taxon>Eukaryota</taxon>
        <taxon>Viridiplantae</taxon>
        <taxon>Streptophyta</taxon>
        <taxon>Embryophyta</taxon>
        <taxon>Tracheophyta</taxon>
        <taxon>Spermatophyta</taxon>
        <taxon>Magnoliopsida</taxon>
        <taxon>eudicotyledons</taxon>
        <taxon>Gunneridae</taxon>
        <taxon>Pentapetalae</taxon>
        <taxon>rosids</taxon>
        <taxon>malvids</taxon>
        <taxon>Malvales</taxon>
        <taxon>Malvaceae</taxon>
        <taxon>Grewioideae</taxon>
        <taxon>Apeibeae</taxon>
        <taxon>Corchorus</taxon>
    </lineage>
</organism>
<evidence type="ECO:0000313" key="2">
    <source>
        <dbReference type="Proteomes" id="UP000187203"/>
    </source>
</evidence>
<dbReference type="EMBL" id="AWUE01001164">
    <property type="protein sequence ID" value="OMP14211.1"/>
    <property type="molecule type" value="Genomic_DNA"/>
</dbReference>
<evidence type="ECO:0000313" key="1">
    <source>
        <dbReference type="EMBL" id="OMP14211.1"/>
    </source>
</evidence>
<accession>A0A1R3L4E8</accession>
<proteinExistence type="predicted"/>
<reference evidence="2" key="1">
    <citation type="submission" date="2013-09" db="EMBL/GenBank/DDBJ databases">
        <title>Corchorus olitorius genome sequencing.</title>
        <authorList>
            <person name="Alam M."/>
            <person name="Haque M.S."/>
            <person name="Islam M.S."/>
            <person name="Emdad E.M."/>
            <person name="Islam M.M."/>
            <person name="Ahmed B."/>
            <person name="Halim A."/>
            <person name="Hossen Q.M.M."/>
            <person name="Hossain M.Z."/>
            <person name="Ahmed R."/>
            <person name="Khan M.M."/>
            <person name="Islam R."/>
            <person name="Rashid M.M."/>
            <person name="Khan S.A."/>
            <person name="Rahman M.S."/>
            <person name="Alam M."/>
            <person name="Yahiya A.S."/>
            <person name="Khan M.S."/>
            <person name="Azam M.S."/>
            <person name="Haque T."/>
            <person name="Lashkar M.Z.H."/>
            <person name="Akhand A.I."/>
            <person name="Morshed G."/>
            <person name="Roy S."/>
            <person name="Uddin K.S."/>
            <person name="Rabeya T."/>
            <person name="Hossain A.S."/>
            <person name="Chowdhury A."/>
            <person name="Snigdha A.R."/>
            <person name="Mortoza M.S."/>
            <person name="Matin S.A."/>
            <person name="Hoque S.M.E."/>
            <person name="Islam M.K."/>
            <person name="Roy D.K."/>
            <person name="Haider R."/>
            <person name="Moosa M.M."/>
            <person name="Elias S.M."/>
            <person name="Hasan A.M."/>
            <person name="Jahan S."/>
            <person name="Shafiuddin M."/>
            <person name="Mahmood N."/>
            <person name="Shommy N.S."/>
        </authorList>
    </citation>
    <scope>NUCLEOTIDE SEQUENCE [LARGE SCALE GENOMIC DNA]</scope>
    <source>
        <strain evidence="2">cv. O-4</strain>
    </source>
</reference>
<sequence length="34" mass="3739">MAAHDSSEKSIKTKLRKAESKLKTFCQATATNTI</sequence>
<name>A0A1R3L4E8_9ROSI</name>
<keyword evidence="2" id="KW-1185">Reference proteome</keyword>
<comment type="caution">
    <text evidence="1">The sequence shown here is derived from an EMBL/GenBank/DDBJ whole genome shotgun (WGS) entry which is preliminary data.</text>
</comment>
<dbReference type="Proteomes" id="UP000187203">
    <property type="component" value="Unassembled WGS sequence"/>
</dbReference>
<protein>
    <submittedName>
        <fullName evidence="1">Uncharacterized protein</fullName>
    </submittedName>
</protein>
<gene>
    <name evidence="1" type="ORF">COLO4_00173</name>
</gene>